<evidence type="ECO:0000256" key="1">
    <source>
        <dbReference type="SAM" id="MobiDB-lite"/>
    </source>
</evidence>
<dbReference type="CDD" id="cd00093">
    <property type="entry name" value="HTH_XRE"/>
    <property type="match status" value="1"/>
</dbReference>
<evidence type="ECO:0000313" key="3">
    <source>
        <dbReference type="Proteomes" id="UP000192917"/>
    </source>
</evidence>
<evidence type="ECO:0000313" key="2">
    <source>
        <dbReference type="EMBL" id="SMF26934.1"/>
    </source>
</evidence>
<dbReference type="EMBL" id="FWZX01000009">
    <property type="protein sequence ID" value="SMF26934.1"/>
    <property type="molecule type" value="Genomic_DNA"/>
</dbReference>
<evidence type="ECO:0008006" key="4">
    <source>
        <dbReference type="Google" id="ProtNLM"/>
    </source>
</evidence>
<organism evidence="2 3">
    <name type="scientific">Tistlia consotensis USBA 355</name>
    <dbReference type="NCBI Taxonomy" id="560819"/>
    <lineage>
        <taxon>Bacteria</taxon>
        <taxon>Pseudomonadati</taxon>
        <taxon>Pseudomonadota</taxon>
        <taxon>Alphaproteobacteria</taxon>
        <taxon>Rhodospirillales</taxon>
        <taxon>Rhodovibrionaceae</taxon>
        <taxon>Tistlia</taxon>
    </lineage>
</organism>
<dbReference type="RefSeq" id="WP_085123103.1">
    <property type="nucleotide sequence ID" value="NZ_FWZX01000009.1"/>
</dbReference>
<sequence length="201" mass="21518">MTGEAKGRTEGAKSAPAKGQAARRRKTGPRPKPVSAEEAVPGWTPAFGERFAELIDAVGGYHKAADLTGLQRDTLSRHARGKAKTPLHSAQILCETAGVSLDWLATGERAHPGDKAAGTTFPEGFVNDAEQAWEVVEAAAGQLSAARKARVFAYLLGQIAEGRALGLYGSALTQFLERQIERALYLEGRLQRGDQKQRNIA</sequence>
<dbReference type="SUPFAM" id="SSF47413">
    <property type="entry name" value="lambda repressor-like DNA-binding domains"/>
    <property type="match status" value="1"/>
</dbReference>
<dbReference type="AlphaFoldDB" id="A0A1Y6BSX8"/>
<accession>A0A1Y6BSX8</accession>
<name>A0A1Y6BSX8_9PROT</name>
<gene>
    <name evidence="2" type="ORF">SAMN05428998_10941</name>
</gene>
<dbReference type="GO" id="GO:0003677">
    <property type="term" value="F:DNA binding"/>
    <property type="evidence" value="ECO:0007669"/>
    <property type="project" value="InterPro"/>
</dbReference>
<dbReference type="Proteomes" id="UP000192917">
    <property type="component" value="Unassembled WGS sequence"/>
</dbReference>
<keyword evidence="3" id="KW-1185">Reference proteome</keyword>
<dbReference type="InterPro" id="IPR001387">
    <property type="entry name" value="Cro/C1-type_HTH"/>
</dbReference>
<protein>
    <recommendedName>
        <fullName evidence="4">Bacteriophage CI repressor helix-turn-helix domain-containing protein</fullName>
    </recommendedName>
</protein>
<feature type="region of interest" description="Disordered" evidence="1">
    <location>
        <begin position="1"/>
        <end position="39"/>
    </location>
</feature>
<feature type="compositionally biased region" description="Basic and acidic residues" evidence="1">
    <location>
        <begin position="1"/>
        <end position="11"/>
    </location>
</feature>
<proteinExistence type="predicted"/>
<dbReference type="InterPro" id="IPR010982">
    <property type="entry name" value="Lambda_DNA-bd_dom_sf"/>
</dbReference>
<reference evidence="2 3" key="1">
    <citation type="submission" date="2017-04" db="EMBL/GenBank/DDBJ databases">
        <authorList>
            <person name="Afonso C.L."/>
            <person name="Miller P.J."/>
            <person name="Scott M.A."/>
            <person name="Spackman E."/>
            <person name="Goraichik I."/>
            <person name="Dimitrov K.M."/>
            <person name="Suarez D.L."/>
            <person name="Swayne D.E."/>
        </authorList>
    </citation>
    <scope>NUCLEOTIDE SEQUENCE [LARGE SCALE GENOMIC DNA]</scope>
    <source>
        <strain evidence="2 3">USBA 355</strain>
    </source>
</reference>